<keyword evidence="3" id="KW-1185">Reference proteome</keyword>
<feature type="domain" description="TNT" evidence="1">
    <location>
        <begin position="95"/>
        <end position="177"/>
    </location>
</feature>
<dbReference type="PANTHER" id="PTHR42059">
    <property type="entry name" value="TNT DOMAIN-CONTAINING PROTEIN"/>
    <property type="match status" value="1"/>
</dbReference>
<protein>
    <recommendedName>
        <fullName evidence="1">TNT domain-containing protein</fullName>
    </recommendedName>
</protein>
<proteinExistence type="predicted"/>
<evidence type="ECO:0000313" key="2">
    <source>
        <dbReference type="EMBL" id="OSS47235.1"/>
    </source>
</evidence>
<dbReference type="OMA" id="DFPYNYH"/>
<dbReference type="AlphaFoldDB" id="A0A1Y2LTT1"/>
<evidence type="ECO:0000313" key="3">
    <source>
        <dbReference type="Proteomes" id="UP000193240"/>
    </source>
</evidence>
<dbReference type="EMBL" id="KZ107849">
    <property type="protein sequence ID" value="OSS47235.1"/>
    <property type="molecule type" value="Genomic_DNA"/>
</dbReference>
<sequence length="192" mass="20939">MAGECDGVVGNGDEKCLCNEGDLGPKDLQHGSSPITLLEGYRRLGRLKPAEFLATWRTLVVENGKSQTRWKWPNASQEGFLLNQHGQPIAGTTMLGVGTLIDRFGHEDTTYFAPFATPYSMRSLPPSSLNDDYAVYAVKKSIAVVAGPIAPGFEQPGLGTQYIFRMKPGDLFDGSWLTKLSADEVLHLYNSA</sequence>
<accession>A0A1Y2LTT1</accession>
<dbReference type="Pfam" id="PF14021">
    <property type="entry name" value="TNT"/>
    <property type="match status" value="1"/>
</dbReference>
<gene>
    <name evidence="2" type="ORF">B5807_10113</name>
</gene>
<reference evidence="2 3" key="1">
    <citation type="journal article" date="2017" name="Genome Announc.">
        <title>Genome sequence of the saprophytic ascomycete Epicoccum nigrum ICMP 19927 strain isolated from New Zealand.</title>
        <authorList>
            <person name="Fokin M."/>
            <person name="Fleetwood D."/>
            <person name="Weir B.S."/>
            <person name="Villas-Boas S.G."/>
        </authorList>
    </citation>
    <scope>NUCLEOTIDE SEQUENCE [LARGE SCALE GENOMIC DNA]</scope>
    <source>
        <strain evidence="2 3">ICMP 19927</strain>
    </source>
</reference>
<dbReference type="InParanoid" id="A0A1Y2LTT1"/>
<evidence type="ECO:0000259" key="1">
    <source>
        <dbReference type="Pfam" id="PF14021"/>
    </source>
</evidence>
<dbReference type="GO" id="GO:0050135">
    <property type="term" value="F:NADP+ nucleosidase activity"/>
    <property type="evidence" value="ECO:0007669"/>
    <property type="project" value="InterPro"/>
</dbReference>
<dbReference type="PANTHER" id="PTHR42059:SF1">
    <property type="entry name" value="TNT DOMAIN-CONTAINING PROTEIN"/>
    <property type="match status" value="1"/>
</dbReference>
<dbReference type="InterPro" id="IPR053024">
    <property type="entry name" value="Fungal_surface_NADase"/>
</dbReference>
<organism evidence="2 3">
    <name type="scientific">Epicoccum nigrum</name>
    <name type="common">Soil fungus</name>
    <name type="synonym">Epicoccum purpurascens</name>
    <dbReference type="NCBI Taxonomy" id="105696"/>
    <lineage>
        <taxon>Eukaryota</taxon>
        <taxon>Fungi</taxon>
        <taxon>Dikarya</taxon>
        <taxon>Ascomycota</taxon>
        <taxon>Pezizomycotina</taxon>
        <taxon>Dothideomycetes</taxon>
        <taxon>Pleosporomycetidae</taxon>
        <taxon>Pleosporales</taxon>
        <taxon>Pleosporineae</taxon>
        <taxon>Didymellaceae</taxon>
        <taxon>Epicoccum</taxon>
    </lineage>
</organism>
<dbReference type="InterPro" id="IPR025331">
    <property type="entry name" value="TNT"/>
</dbReference>
<name>A0A1Y2LTT1_EPING</name>
<dbReference type="Proteomes" id="UP000193240">
    <property type="component" value="Unassembled WGS sequence"/>
</dbReference>